<evidence type="ECO:0000256" key="1">
    <source>
        <dbReference type="SAM" id="MobiDB-lite"/>
    </source>
</evidence>
<keyword evidence="3" id="KW-1185">Reference proteome</keyword>
<name>X6NU81_RETFI</name>
<gene>
    <name evidence="2" type="ORF">RFI_07550</name>
</gene>
<dbReference type="PANTHER" id="PTHR37827">
    <property type="entry name" value="TUDOR DOMAIN-CONTAINING PROTEIN"/>
    <property type="match status" value="1"/>
</dbReference>
<feature type="region of interest" description="Disordered" evidence="1">
    <location>
        <begin position="196"/>
        <end position="216"/>
    </location>
</feature>
<accession>X6NU81</accession>
<feature type="compositionally biased region" description="Acidic residues" evidence="1">
    <location>
        <begin position="24"/>
        <end position="42"/>
    </location>
</feature>
<sequence>MQIGTDDADFENYYNTPQFGNEDGNNENNDDGDGNGNDDEETNYDEFVGLRYNFGYSIPISPKCDECCICQRTLALTWHHLIPRTTHSKMIRLHGYDQDHLNKRGIHLYHASSSFSTFFVIIVNNNNNNNNNKVSGFAEHAILQCMASESYNKLDDLLKTDKVQKWIKYIQKKKLTAHSNDSRTIKSNRVVQLEKLEKKKDKAGNRSQELTKPKFV</sequence>
<feature type="region of interest" description="Disordered" evidence="1">
    <location>
        <begin position="1"/>
        <end position="42"/>
    </location>
</feature>
<dbReference type="AlphaFoldDB" id="X6NU81"/>
<evidence type="ECO:0000313" key="2">
    <source>
        <dbReference type="EMBL" id="ETO29571.1"/>
    </source>
</evidence>
<proteinExistence type="predicted"/>
<evidence type="ECO:0000313" key="3">
    <source>
        <dbReference type="Proteomes" id="UP000023152"/>
    </source>
</evidence>
<dbReference type="OrthoDB" id="4850648at2759"/>
<organism evidence="2 3">
    <name type="scientific">Reticulomyxa filosa</name>
    <dbReference type="NCBI Taxonomy" id="46433"/>
    <lineage>
        <taxon>Eukaryota</taxon>
        <taxon>Sar</taxon>
        <taxon>Rhizaria</taxon>
        <taxon>Retaria</taxon>
        <taxon>Foraminifera</taxon>
        <taxon>Monothalamids</taxon>
        <taxon>Reticulomyxidae</taxon>
        <taxon>Reticulomyxa</taxon>
    </lineage>
</organism>
<protein>
    <submittedName>
        <fullName evidence="2">Uncharacterized protein</fullName>
    </submittedName>
</protein>
<dbReference type="EMBL" id="ASPP01005981">
    <property type="protein sequence ID" value="ETO29571.1"/>
    <property type="molecule type" value="Genomic_DNA"/>
</dbReference>
<dbReference type="PANTHER" id="PTHR37827:SF1">
    <property type="entry name" value="HNH DOMAIN-CONTAINING PROTEIN"/>
    <property type="match status" value="1"/>
</dbReference>
<feature type="compositionally biased region" description="Acidic residues" evidence="1">
    <location>
        <begin position="1"/>
        <end position="10"/>
    </location>
</feature>
<comment type="caution">
    <text evidence="2">The sequence shown here is derived from an EMBL/GenBank/DDBJ whole genome shotgun (WGS) entry which is preliminary data.</text>
</comment>
<reference evidence="2 3" key="1">
    <citation type="journal article" date="2013" name="Curr. Biol.">
        <title>The Genome of the Foraminiferan Reticulomyxa filosa.</title>
        <authorList>
            <person name="Glockner G."/>
            <person name="Hulsmann N."/>
            <person name="Schleicher M."/>
            <person name="Noegel A.A."/>
            <person name="Eichinger L."/>
            <person name="Gallinger C."/>
            <person name="Pawlowski J."/>
            <person name="Sierra R."/>
            <person name="Euteneuer U."/>
            <person name="Pillet L."/>
            <person name="Moustafa A."/>
            <person name="Platzer M."/>
            <person name="Groth M."/>
            <person name="Szafranski K."/>
            <person name="Schliwa M."/>
        </authorList>
    </citation>
    <scope>NUCLEOTIDE SEQUENCE [LARGE SCALE GENOMIC DNA]</scope>
</reference>
<dbReference type="Proteomes" id="UP000023152">
    <property type="component" value="Unassembled WGS sequence"/>
</dbReference>